<keyword evidence="2" id="KW-1185">Reference proteome</keyword>
<proteinExistence type="predicted"/>
<sequence>MSQPLPDSTEIYYAEIMKNQTKLKSTEFLRNGDKVNSEFFEIYLKRLLDARDACGLTEMIGEIEALMITVEPGNALEYIAELALMTPYHYLVTLESPRHWTHILRIDMDSPDILLREVKNPEYYDIFRSLNDLHPVGSKRPHSRYLGEILRVTDRESVLALQCEREFRFFSPAALSALDLPSNVSISKPSPYTQNVLGYMERAIGEPRVYHPLGKCSILPKIQKAYENAKLQQQSLNIADLILPVDHLATRVYCQNREAALLEYLALSSYYYWGSYDIVDQNSSTNVCKSVRPVPESLSPAKVFTANNLPYCVNHLDRLPSPTENFVRNYGARLHHIALSVKDGEREGKENIEFLVDAIAGQGKGFLLEVVGSREEGLKQVFSNASQFSALIIEYVQRYGDFQGFFTRENVALLTAAAGAEVS</sequence>
<dbReference type="Proteomes" id="UP000001235">
    <property type="component" value="Chromosome"/>
</dbReference>
<protein>
    <submittedName>
        <fullName evidence="1">Uncharacterized protein</fullName>
    </submittedName>
</protein>
<organism evidence="1 2">
    <name type="scientific">Gallionella capsiferriformans (strain ES-2)</name>
    <name type="common">Gallionella ferruginea capsiferriformans (strain ES-2)</name>
    <dbReference type="NCBI Taxonomy" id="395494"/>
    <lineage>
        <taxon>Bacteria</taxon>
        <taxon>Pseudomonadati</taxon>
        <taxon>Pseudomonadota</taxon>
        <taxon>Betaproteobacteria</taxon>
        <taxon>Nitrosomonadales</taxon>
        <taxon>Gallionellaceae</taxon>
        <taxon>Gallionella</taxon>
    </lineage>
</organism>
<dbReference type="HOGENOM" id="CLU_677576_0_0_4"/>
<dbReference type="EMBL" id="CP002159">
    <property type="protein sequence ID" value="ADL54126.1"/>
    <property type="molecule type" value="Genomic_DNA"/>
</dbReference>
<dbReference type="AlphaFoldDB" id="D9SI69"/>
<evidence type="ECO:0000313" key="2">
    <source>
        <dbReference type="Proteomes" id="UP000001235"/>
    </source>
</evidence>
<dbReference type="eggNOG" id="COG3185">
    <property type="taxonomic scope" value="Bacteria"/>
</dbReference>
<reference evidence="1 2" key="1">
    <citation type="submission" date="2010-08" db="EMBL/GenBank/DDBJ databases">
        <title>Complete sequence of Gallionella capsiferriformans ES-2.</title>
        <authorList>
            <consortium name="US DOE Joint Genome Institute"/>
            <person name="Lucas S."/>
            <person name="Copeland A."/>
            <person name="Lapidus A."/>
            <person name="Cheng J.-F."/>
            <person name="Bruce D."/>
            <person name="Goodwin L."/>
            <person name="Pitluck S."/>
            <person name="Chertkov O."/>
            <person name="Davenport K.W."/>
            <person name="Detter J.C."/>
            <person name="Han C."/>
            <person name="Tapia R."/>
            <person name="Land M."/>
            <person name="Hauser L."/>
            <person name="Chang Y.-J."/>
            <person name="Jeffries C."/>
            <person name="Kyrpides N."/>
            <person name="Ivanova N."/>
            <person name="Mikhailova N."/>
            <person name="Shelobolina E.S."/>
            <person name="Picardal F."/>
            <person name="Roden E."/>
            <person name="Emerson D."/>
            <person name="Woyke T."/>
        </authorList>
    </citation>
    <scope>NUCLEOTIDE SEQUENCE [LARGE SCALE GENOMIC DNA]</scope>
    <source>
        <strain evidence="1 2">ES-2</strain>
    </source>
</reference>
<name>D9SI69_GALCS</name>
<gene>
    <name evidence="1" type="ordered locus">Galf_0081</name>
</gene>
<dbReference type="STRING" id="395494.Galf_0081"/>
<dbReference type="KEGG" id="gca:Galf_0081"/>
<accession>D9SI69</accession>
<evidence type="ECO:0000313" key="1">
    <source>
        <dbReference type="EMBL" id="ADL54126.1"/>
    </source>
</evidence>